<keyword evidence="2" id="KW-1185">Reference proteome</keyword>
<gene>
    <name evidence="1" type="ORF">HPB50_003532</name>
</gene>
<proteinExistence type="predicted"/>
<dbReference type="EMBL" id="CM023483">
    <property type="protein sequence ID" value="KAH6935140.1"/>
    <property type="molecule type" value="Genomic_DNA"/>
</dbReference>
<dbReference type="Proteomes" id="UP000821845">
    <property type="component" value="Chromosome 3"/>
</dbReference>
<organism evidence="1 2">
    <name type="scientific">Hyalomma asiaticum</name>
    <name type="common">Tick</name>
    <dbReference type="NCBI Taxonomy" id="266040"/>
    <lineage>
        <taxon>Eukaryota</taxon>
        <taxon>Metazoa</taxon>
        <taxon>Ecdysozoa</taxon>
        <taxon>Arthropoda</taxon>
        <taxon>Chelicerata</taxon>
        <taxon>Arachnida</taxon>
        <taxon>Acari</taxon>
        <taxon>Parasitiformes</taxon>
        <taxon>Ixodida</taxon>
        <taxon>Ixodoidea</taxon>
        <taxon>Ixodidae</taxon>
        <taxon>Hyalomminae</taxon>
        <taxon>Hyalomma</taxon>
    </lineage>
</organism>
<sequence>MTTDAVARRARKLKAMLTFGSTSSGPSGWPCYLEASLTRLGALLKKPNKAAGGEHRCDLLLNATWETQVTSATSLSDNCGADSSSPRSRPFVERCDAKNVRCCRPPEQRRRRSSGPQYVEERLSQRSFHCFHLLVQAGCTVWLQHFLQPLHVCPYRVGGTLRRWLYTRDDMMISYDAALTVQRHSSQSSAKGLLPGDDDSASQLSRIVVVEVACVSSSVPSRGRSHRCSSAAAVGGVLRTANSGVRLAFRQQGETLGPLLVGQKGSAAISFFVRVDAGSVGVSRTCSPTSVPA</sequence>
<accession>A0ACB7SKB1</accession>
<comment type="caution">
    <text evidence="1">The sequence shown here is derived from an EMBL/GenBank/DDBJ whole genome shotgun (WGS) entry which is preliminary data.</text>
</comment>
<evidence type="ECO:0000313" key="1">
    <source>
        <dbReference type="EMBL" id="KAH6935140.1"/>
    </source>
</evidence>
<name>A0ACB7SKB1_HYAAI</name>
<reference evidence="1" key="1">
    <citation type="submission" date="2020-05" db="EMBL/GenBank/DDBJ databases">
        <title>Large-scale comparative analyses of tick genomes elucidate their genetic diversity and vector capacities.</title>
        <authorList>
            <person name="Jia N."/>
            <person name="Wang J."/>
            <person name="Shi W."/>
            <person name="Du L."/>
            <person name="Sun Y."/>
            <person name="Zhan W."/>
            <person name="Jiang J."/>
            <person name="Wang Q."/>
            <person name="Zhang B."/>
            <person name="Ji P."/>
            <person name="Sakyi L.B."/>
            <person name="Cui X."/>
            <person name="Yuan T."/>
            <person name="Jiang B."/>
            <person name="Yang W."/>
            <person name="Lam T.T.-Y."/>
            <person name="Chang Q."/>
            <person name="Ding S."/>
            <person name="Wang X."/>
            <person name="Zhu J."/>
            <person name="Ruan X."/>
            <person name="Zhao L."/>
            <person name="Wei J."/>
            <person name="Que T."/>
            <person name="Du C."/>
            <person name="Cheng J."/>
            <person name="Dai P."/>
            <person name="Han X."/>
            <person name="Huang E."/>
            <person name="Gao Y."/>
            <person name="Liu J."/>
            <person name="Shao H."/>
            <person name="Ye R."/>
            <person name="Li L."/>
            <person name="Wei W."/>
            <person name="Wang X."/>
            <person name="Wang C."/>
            <person name="Yang T."/>
            <person name="Huo Q."/>
            <person name="Li W."/>
            <person name="Guo W."/>
            <person name="Chen H."/>
            <person name="Zhou L."/>
            <person name="Ni X."/>
            <person name="Tian J."/>
            <person name="Zhou Y."/>
            <person name="Sheng Y."/>
            <person name="Liu T."/>
            <person name="Pan Y."/>
            <person name="Xia L."/>
            <person name="Li J."/>
            <person name="Zhao F."/>
            <person name="Cao W."/>
        </authorList>
    </citation>
    <scope>NUCLEOTIDE SEQUENCE</scope>
    <source>
        <strain evidence="1">Hyas-2018</strain>
    </source>
</reference>
<protein>
    <submittedName>
        <fullName evidence="1">Uncharacterized protein</fullName>
    </submittedName>
</protein>
<evidence type="ECO:0000313" key="2">
    <source>
        <dbReference type="Proteomes" id="UP000821845"/>
    </source>
</evidence>